<keyword evidence="3" id="KW-1185">Reference proteome</keyword>
<evidence type="ECO:0000313" key="3">
    <source>
        <dbReference type="Proteomes" id="UP000190831"/>
    </source>
</evidence>
<proteinExistence type="predicted"/>
<reference evidence="3" key="1">
    <citation type="submission" date="2016-03" db="EMBL/GenBank/DDBJ databases">
        <authorList>
            <person name="Devillers H."/>
        </authorList>
    </citation>
    <scope>NUCLEOTIDE SEQUENCE [LARGE SCALE GENOMIC DNA]</scope>
</reference>
<name>A0A1G4ME15_LACFM</name>
<gene>
    <name evidence="2" type="ORF">LAFE_0E11474G</name>
</gene>
<dbReference type="OrthoDB" id="10557381at2759"/>
<feature type="signal peptide" evidence="1">
    <location>
        <begin position="1"/>
        <end position="22"/>
    </location>
</feature>
<accession>A0A1G4ME15</accession>
<dbReference type="EMBL" id="LT598488">
    <property type="protein sequence ID" value="SCW01979.1"/>
    <property type="molecule type" value="Genomic_DNA"/>
</dbReference>
<sequence length="174" mass="19392">MFVPFATICFFTVTMICPAIHAVVTNNRPAFNCTSWAQLTSNESADYERINLMRCIEFNYNKLLNSTVAVVAYREQDGLCISVPDDNYNSTGAWAKAIALSCWKVHYVGSFSLIGPLSEYDIGLTRIGTIVEIGHGTLNLTSTNTTSRSTPTHRSFFTIQPTTLQFMPHHSKLI</sequence>
<dbReference type="AlphaFoldDB" id="A0A1G4ME15"/>
<keyword evidence="1" id="KW-0732">Signal</keyword>
<evidence type="ECO:0000313" key="2">
    <source>
        <dbReference type="EMBL" id="SCW01979.1"/>
    </source>
</evidence>
<dbReference type="Proteomes" id="UP000190831">
    <property type="component" value="Chromosome E"/>
</dbReference>
<protein>
    <submittedName>
        <fullName evidence="2">LAFE_0E11474g1_1</fullName>
    </submittedName>
</protein>
<feature type="chain" id="PRO_5009237346" evidence="1">
    <location>
        <begin position="23"/>
        <end position="174"/>
    </location>
</feature>
<organism evidence="2 3">
    <name type="scientific">Lachancea fermentati</name>
    <name type="common">Zygosaccharomyces fermentati</name>
    <dbReference type="NCBI Taxonomy" id="4955"/>
    <lineage>
        <taxon>Eukaryota</taxon>
        <taxon>Fungi</taxon>
        <taxon>Dikarya</taxon>
        <taxon>Ascomycota</taxon>
        <taxon>Saccharomycotina</taxon>
        <taxon>Saccharomycetes</taxon>
        <taxon>Saccharomycetales</taxon>
        <taxon>Saccharomycetaceae</taxon>
        <taxon>Lachancea</taxon>
    </lineage>
</organism>
<evidence type="ECO:0000256" key="1">
    <source>
        <dbReference type="SAM" id="SignalP"/>
    </source>
</evidence>